<dbReference type="EMBL" id="JAPDVK010000004">
    <property type="protein sequence ID" value="MCW4129262.1"/>
    <property type="molecule type" value="Genomic_DNA"/>
</dbReference>
<evidence type="ECO:0000313" key="1">
    <source>
        <dbReference type="EMBL" id="MCW4129262.1"/>
    </source>
</evidence>
<dbReference type="Proteomes" id="UP001209344">
    <property type="component" value="Unassembled WGS sequence"/>
</dbReference>
<gene>
    <name evidence="1" type="ORF">ONT16_13600</name>
</gene>
<name>A0AAP3FB10_9BACT</name>
<sequence>MAKQLVKFMNERLQREMDKLWESGEMSNEKLQKMQSEHLRTAYKLTDK</sequence>
<protein>
    <submittedName>
        <fullName evidence="1">Uncharacterized protein</fullName>
    </submittedName>
</protein>
<evidence type="ECO:0000313" key="2">
    <source>
        <dbReference type="Proteomes" id="UP001209344"/>
    </source>
</evidence>
<proteinExistence type="predicted"/>
<reference evidence="1" key="1">
    <citation type="submission" date="2022-11" db="EMBL/GenBank/DDBJ databases">
        <title>Genomic repertoires linked with pathogenic potency of arthritogenic Prevotella copri isolated from the gut of rheumatoid arthritis patients.</title>
        <authorList>
            <person name="Nii T."/>
            <person name="Maeda Y."/>
            <person name="Motooka D."/>
            <person name="Naito M."/>
            <person name="Matsumoto Y."/>
            <person name="Ogawa T."/>
            <person name="Oguro-Igashira E."/>
            <person name="Kishikawa T."/>
            <person name="Yamashita M."/>
            <person name="Koizumi S."/>
            <person name="Kurakawa T."/>
            <person name="Okumura R."/>
            <person name="Kayama H."/>
            <person name="Murakami M."/>
            <person name="Sakaguchi T."/>
            <person name="Das B."/>
            <person name="Nakamura S."/>
            <person name="Okada Y."/>
            <person name="Kumanogoh A."/>
            <person name="Takeda K."/>
        </authorList>
    </citation>
    <scope>NUCLEOTIDE SEQUENCE</scope>
    <source>
        <strain evidence="1">F3-75</strain>
    </source>
</reference>
<dbReference type="RefSeq" id="WP_203040436.1">
    <property type="nucleotide sequence ID" value="NZ_DAWDMP010000011.1"/>
</dbReference>
<accession>A0AAP3FB10</accession>
<organism evidence="1 2">
    <name type="scientific">Segatella copri</name>
    <dbReference type="NCBI Taxonomy" id="165179"/>
    <lineage>
        <taxon>Bacteria</taxon>
        <taxon>Pseudomonadati</taxon>
        <taxon>Bacteroidota</taxon>
        <taxon>Bacteroidia</taxon>
        <taxon>Bacteroidales</taxon>
        <taxon>Prevotellaceae</taxon>
        <taxon>Segatella</taxon>
    </lineage>
</organism>
<dbReference type="AlphaFoldDB" id="A0AAP3FB10"/>
<comment type="caution">
    <text evidence="1">The sequence shown here is derived from an EMBL/GenBank/DDBJ whole genome shotgun (WGS) entry which is preliminary data.</text>
</comment>